<gene>
    <name evidence="2" type="ORF">CWI80_10755</name>
</gene>
<dbReference type="AlphaFoldDB" id="A0A432Z300"/>
<organism evidence="2 3">
    <name type="scientific">Pseudidiomarina sediminum</name>
    <dbReference type="NCBI Taxonomy" id="431675"/>
    <lineage>
        <taxon>Bacteria</taxon>
        <taxon>Pseudomonadati</taxon>
        <taxon>Pseudomonadota</taxon>
        <taxon>Gammaproteobacteria</taxon>
        <taxon>Alteromonadales</taxon>
        <taxon>Idiomarinaceae</taxon>
        <taxon>Pseudidiomarina</taxon>
    </lineage>
</organism>
<dbReference type="Proteomes" id="UP000287022">
    <property type="component" value="Unassembled WGS sequence"/>
</dbReference>
<keyword evidence="3" id="KW-1185">Reference proteome</keyword>
<reference evidence="3" key="1">
    <citation type="journal article" date="2018" name="Front. Microbiol.">
        <title>Genome-Based Analysis Reveals the Taxonomy and Diversity of the Family Idiomarinaceae.</title>
        <authorList>
            <person name="Liu Y."/>
            <person name="Lai Q."/>
            <person name="Shao Z."/>
        </authorList>
    </citation>
    <scope>NUCLEOTIDE SEQUENCE [LARGE SCALE GENOMIC DNA]</scope>
    <source>
        <strain evidence="3">c121</strain>
    </source>
</reference>
<sequence length="166" mass="17793">MKAFAAALVLASSFLTPSAVVAQVGDDSPDYDARVEEALEGSRYDWEIDSDGDFRMILEFDDNRSHVLFVNSATNHLGGMEVREVWAVGATSDEGFSATVMEALLRESANVKLGGWSIQDMGSSELAIFRAQVSANASASSLSTIIMAVATTADEFEKELLGSDEL</sequence>
<evidence type="ECO:0000313" key="2">
    <source>
        <dbReference type="EMBL" id="RUO72268.1"/>
    </source>
</evidence>
<keyword evidence="1" id="KW-0732">Signal</keyword>
<feature type="chain" id="PRO_5019251362" description="YbjN domain-containing protein" evidence="1">
    <location>
        <begin position="23"/>
        <end position="166"/>
    </location>
</feature>
<comment type="caution">
    <text evidence="2">The sequence shown here is derived from an EMBL/GenBank/DDBJ whole genome shotgun (WGS) entry which is preliminary data.</text>
</comment>
<protein>
    <recommendedName>
        <fullName evidence="4">YbjN domain-containing protein</fullName>
    </recommendedName>
</protein>
<evidence type="ECO:0000256" key="1">
    <source>
        <dbReference type="SAM" id="SignalP"/>
    </source>
</evidence>
<evidence type="ECO:0000313" key="3">
    <source>
        <dbReference type="Proteomes" id="UP000287022"/>
    </source>
</evidence>
<name>A0A432Z300_9GAMM</name>
<proteinExistence type="predicted"/>
<dbReference type="RefSeq" id="WP_051206895.1">
    <property type="nucleotide sequence ID" value="NZ_PIQE01000003.1"/>
</dbReference>
<dbReference type="STRING" id="1122124.GCA_000423165_01768"/>
<dbReference type="EMBL" id="PIQE01000003">
    <property type="protein sequence ID" value="RUO72268.1"/>
    <property type="molecule type" value="Genomic_DNA"/>
</dbReference>
<feature type="signal peptide" evidence="1">
    <location>
        <begin position="1"/>
        <end position="22"/>
    </location>
</feature>
<accession>A0A432Z300</accession>
<evidence type="ECO:0008006" key="4">
    <source>
        <dbReference type="Google" id="ProtNLM"/>
    </source>
</evidence>